<dbReference type="GO" id="GO:0008061">
    <property type="term" value="F:chitin binding"/>
    <property type="evidence" value="ECO:0007669"/>
    <property type="project" value="UniProtKB-UniRule"/>
</dbReference>
<evidence type="ECO:0000256" key="3">
    <source>
        <dbReference type="ARBA" id="ARBA00012729"/>
    </source>
</evidence>
<dbReference type="Pfam" id="PF00187">
    <property type="entry name" value="Chitin_bind_1"/>
    <property type="match status" value="1"/>
</dbReference>
<evidence type="ECO:0000259" key="16">
    <source>
        <dbReference type="PROSITE" id="PS51910"/>
    </source>
</evidence>
<feature type="disulfide bond" evidence="11">
    <location>
        <begin position="90"/>
        <end position="104"/>
    </location>
</feature>
<organism evidence="17 18">
    <name type="scientific">Aspergillus ellipticus CBS 707.79</name>
    <dbReference type="NCBI Taxonomy" id="1448320"/>
    <lineage>
        <taxon>Eukaryota</taxon>
        <taxon>Fungi</taxon>
        <taxon>Dikarya</taxon>
        <taxon>Ascomycota</taxon>
        <taxon>Pezizomycotina</taxon>
        <taxon>Eurotiomycetes</taxon>
        <taxon>Eurotiomycetidae</taxon>
        <taxon>Eurotiales</taxon>
        <taxon>Aspergillaceae</taxon>
        <taxon>Aspergillus</taxon>
        <taxon>Aspergillus subgen. Circumdati</taxon>
    </lineage>
</organism>
<evidence type="ECO:0000256" key="10">
    <source>
        <dbReference type="ARBA" id="ARBA00023326"/>
    </source>
</evidence>
<keyword evidence="8" id="KW-0119">Carbohydrate metabolism</keyword>
<dbReference type="OrthoDB" id="73875at2759"/>
<dbReference type="GO" id="GO:0006032">
    <property type="term" value="P:chitin catabolic process"/>
    <property type="evidence" value="ECO:0007669"/>
    <property type="project" value="UniProtKB-KW"/>
</dbReference>
<keyword evidence="18" id="KW-1185">Reference proteome</keyword>
<dbReference type="Gene3D" id="3.20.20.80">
    <property type="entry name" value="Glycosidases"/>
    <property type="match status" value="1"/>
</dbReference>
<dbReference type="EC" id="3.2.1.14" evidence="3"/>
<dbReference type="PROSITE" id="PS51910">
    <property type="entry name" value="GH18_2"/>
    <property type="match status" value="1"/>
</dbReference>
<accession>A0A319DVE4</accession>
<keyword evidence="7" id="KW-0843">Virulence</keyword>
<comment type="similarity">
    <text evidence="2">Belongs to the glycosyl hydrolase 18 family. Chitinase class V subfamily.</text>
</comment>
<keyword evidence="4 11" id="KW-0147">Chitin-binding</keyword>
<dbReference type="SMART" id="SM00636">
    <property type="entry name" value="Glyco_18"/>
    <property type="match status" value="1"/>
</dbReference>
<evidence type="ECO:0000256" key="13">
    <source>
        <dbReference type="SAM" id="MobiDB-lite"/>
    </source>
</evidence>
<evidence type="ECO:0000256" key="8">
    <source>
        <dbReference type="ARBA" id="ARBA00023277"/>
    </source>
</evidence>
<sequence>MNGWGVFIVLVGLSGLQMIQANTPCSATDLCTTGCCGNGGIENNDYICGTGPTFCGEGNCTSTCDYKAECNPGGWPSSMYNDTTCPLNVCCSEYGFCGTTSSFCGDTTVTQPSCDGTSSDARTIGYYEGWSLERSCQTMDPDQIPLGYYTHLNYAFAYIDQDLSYIISAMDSTTGSLYQEVTALKDKQPDLEVWISVGGWAFNDAGSTEHTFSDLAASETAQDLFFASLITFMVNNAFDGIDIDWEYPVASDRYGSSVDFDNYVTFLKRLRSALNNSGYLFGISITLPSSYWYMQNFDIVSIDPIVDWFNIMTYDLHGVWDGDDPYIGAVALAHTNLTEIKESLDLLWRNNINPSRVNLGLGFYGRSFTMSDPSCMTAGCPFSGGGREGPCTATSGILSDVEIRDIIADGATVTLDEAAAVQIVTWDTNQWVSYDDATTIKMKIDYANSVCLGGTMVWAVDLDDTNGTSINYLGSGLNRTAATIYNDTSLDTSGDLGSSVARRSESHLRGHRHHGGL</sequence>
<proteinExistence type="inferred from homology"/>
<evidence type="ECO:0000256" key="5">
    <source>
        <dbReference type="ARBA" id="ARBA00022801"/>
    </source>
</evidence>
<evidence type="ECO:0000256" key="9">
    <source>
        <dbReference type="ARBA" id="ARBA00023295"/>
    </source>
</evidence>
<dbReference type="InterPro" id="IPR011583">
    <property type="entry name" value="Chitinase_II/V-like_cat"/>
</dbReference>
<evidence type="ECO:0000256" key="2">
    <source>
        <dbReference type="ARBA" id="ARBA00008682"/>
    </source>
</evidence>
<evidence type="ECO:0000256" key="14">
    <source>
        <dbReference type="SAM" id="SignalP"/>
    </source>
</evidence>
<dbReference type="SUPFAM" id="SSF51445">
    <property type="entry name" value="(Trans)glycosidases"/>
    <property type="match status" value="1"/>
</dbReference>
<dbReference type="GO" id="GO:0008843">
    <property type="term" value="F:endochitinase activity"/>
    <property type="evidence" value="ECO:0007669"/>
    <property type="project" value="UniProtKB-EC"/>
</dbReference>
<evidence type="ECO:0000256" key="1">
    <source>
        <dbReference type="ARBA" id="ARBA00000822"/>
    </source>
</evidence>
<dbReference type="InterPro" id="IPR036861">
    <property type="entry name" value="Endochitinase-like_sf"/>
</dbReference>
<keyword evidence="6" id="KW-0146">Chitin degradation</keyword>
<dbReference type="InterPro" id="IPR001002">
    <property type="entry name" value="Chitin-bd_1"/>
</dbReference>
<dbReference type="InterPro" id="IPR029070">
    <property type="entry name" value="Chitinase_insertion_sf"/>
</dbReference>
<dbReference type="VEuPathDB" id="FungiDB:BO71DRAFT_426504"/>
<comment type="caution">
    <text evidence="11">Lacks conserved residue(s) required for the propagation of feature annotation.</text>
</comment>
<evidence type="ECO:0000256" key="6">
    <source>
        <dbReference type="ARBA" id="ARBA00023024"/>
    </source>
</evidence>
<evidence type="ECO:0000313" key="17">
    <source>
        <dbReference type="EMBL" id="PYH98157.1"/>
    </source>
</evidence>
<evidence type="ECO:0000313" key="18">
    <source>
        <dbReference type="Proteomes" id="UP000247810"/>
    </source>
</evidence>
<keyword evidence="5 12" id="KW-0378">Hydrolase</keyword>
<dbReference type="STRING" id="1448320.A0A319DVE4"/>
<dbReference type="PROSITE" id="PS00026">
    <property type="entry name" value="CHIT_BIND_I_1"/>
    <property type="match status" value="1"/>
</dbReference>
<name>A0A319DVE4_9EURO</name>
<dbReference type="InterPro" id="IPR017853">
    <property type="entry name" value="GH"/>
</dbReference>
<dbReference type="GO" id="GO:0000272">
    <property type="term" value="P:polysaccharide catabolic process"/>
    <property type="evidence" value="ECO:0007669"/>
    <property type="project" value="UniProtKB-KW"/>
</dbReference>
<evidence type="ECO:0000256" key="4">
    <source>
        <dbReference type="ARBA" id="ARBA00022669"/>
    </source>
</evidence>
<dbReference type="Gene3D" id="3.10.50.10">
    <property type="match status" value="1"/>
</dbReference>
<dbReference type="InterPro" id="IPR001579">
    <property type="entry name" value="Glyco_hydro_18_chit_AS"/>
</dbReference>
<dbReference type="Gene3D" id="3.30.60.10">
    <property type="entry name" value="Endochitinase-like"/>
    <property type="match status" value="1"/>
</dbReference>
<evidence type="ECO:0000256" key="11">
    <source>
        <dbReference type="PROSITE-ProRule" id="PRU00261"/>
    </source>
</evidence>
<feature type="region of interest" description="Disordered" evidence="13">
    <location>
        <begin position="493"/>
        <end position="517"/>
    </location>
</feature>
<keyword evidence="9 12" id="KW-0326">Glycosidase</keyword>
<feature type="disulfide bond" evidence="11">
    <location>
        <begin position="85"/>
        <end position="97"/>
    </location>
</feature>
<dbReference type="InterPro" id="IPR018371">
    <property type="entry name" value="Chitin-binding_1_CS"/>
</dbReference>
<protein>
    <recommendedName>
        <fullName evidence="3">chitinase</fullName>
        <ecNumber evidence="3">3.2.1.14</ecNumber>
    </recommendedName>
</protein>
<dbReference type="AlphaFoldDB" id="A0A319DVE4"/>
<gene>
    <name evidence="17" type="ORF">BO71DRAFT_426504</name>
</gene>
<dbReference type="InterPro" id="IPR001223">
    <property type="entry name" value="Glyco_hydro18_cat"/>
</dbReference>
<dbReference type="SUPFAM" id="SSF54556">
    <property type="entry name" value="Chitinase insertion domain"/>
    <property type="match status" value="1"/>
</dbReference>
<dbReference type="InterPro" id="IPR053214">
    <property type="entry name" value="LysM12-like"/>
</dbReference>
<keyword evidence="11" id="KW-1015">Disulfide bond</keyword>
<keyword evidence="10" id="KW-0624">Polysaccharide degradation</keyword>
<feature type="chain" id="PRO_5016260203" description="chitinase" evidence="14">
    <location>
        <begin position="22"/>
        <end position="517"/>
    </location>
</feature>
<evidence type="ECO:0000256" key="7">
    <source>
        <dbReference type="ARBA" id="ARBA00023026"/>
    </source>
</evidence>
<dbReference type="EMBL" id="KZ825815">
    <property type="protein sequence ID" value="PYH98157.1"/>
    <property type="molecule type" value="Genomic_DNA"/>
</dbReference>
<dbReference type="SUPFAM" id="SSF57016">
    <property type="entry name" value="Plant lectins/antimicrobial peptides"/>
    <property type="match status" value="1"/>
</dbReference>
<reference evidence="17 18" key="1">
    <citation type="submission" date="2018-02" db="EMBL/GenBank/DDBJ databases">
        <title>The genomes of Aspergillus section Nigri reveals drivers in fungal speciation.</title>
        <authorList>
            <consortium name="DOE Joint Genome Institute"/>
            <person name="Vesth T.C."/>
            <person name="Nybo J."/>
            <person name="Theobald S."/>
            <person name="Brandl J."/>
            <person name="Frisvad J.C."/>
            <person name="Nielsen K.F."/>
            <person name="Lyhne E.K."/>
            <person name="Kogle M.E."/>
            <person name="Kuo A."/>
            <person name="Riley R."/>
            <person name="Clum A."/>
            <person name="Nolan M."/>
            <person name="Lipzen A."/>
            <person name="Salamov A."/>
            <person name="Henrissat B."/>
            <person name="Wiebenga A."/>
            <person name="De vries R.P."/>
            <person name="Grigoriev I.V."/>
            <person name="Mortensen U.H."/>
            <person name="Andersen M.R."/>
            <person name="Baker S.E."/>
        </authorList>
    </citation>
    <scope>NUCLEOTIDE SEQUENCE [LARGE SCALE GENOMIC DNA]</scope>
    <source>
        <strain evidence="17 18">CBS 707.79</strain>
    </source>
</reference>
<dbReference type="SMART" id="SM00270">
    <property type="entry name" value="ChtBD1"/>
    <property type="match status" value="1"/>
</dbReference>
<comment type="catalytic activity">
    <reaction evidence="1">
        <text>Random endo-hydrolysis of N-acetyl-beta-D-glucosaminide (1-&gt;4)-beta-linkages in chitin and chitodextrins.</text>
        <dbReference type="EC" id="3.2.1.14"/>
    </reaction>
</comment>
<dbReference type="Proteomes" id="UP000247810">
    <property type="component" value="Unassembled WGS sequence"/>
</dbReference>
<feature type="domain" description="GH18" evidence="16">
    <location>
        <begin position="121"/>
        <end position="480"/>
    </location>
</feature>
<feature type="signal peptide" evidence="14">
    <location>
        <begin position="1"/>
        <end position="21"/>
    </location>
</feature>
<evidence type="ECO:0000259" key="15">
    <source>
        <dbReference type="PROSITE" id="PS50941"/>
    </source>
</evidence>
<evidence type="ECO:0000256" key="12">
    <source>
        <dbReference type="RuleBase" id="RU000489"/>
    </source>
</evidence>
<feature type="domain" description="Chitin-binding type-1" evidence="15">
    <location>
        <begin position="67"/>
        <end position="116"/>
    </location>
</feature>
<dbReference type="PANTHER" id="PTHR47700">
    <property type="entry name" value="V CHITINASE, PUTATIVE (AFU_ORTHOLOGUE AFUA_6G13720)-RELATED"/>
    <property type="match status" value="1"/>
</dbReference>
<dbReference type="CDD" id="cd00035">
    <property type="entry name" value="ChtBD1"/>
    <property type="match status" value="1"/>
</dbReference>
<dbReference type="PROSITE" id="PS01095">
    <property type="entry name" value="GH18_1"/>
    <property type="match status" value="1"/>
</dbReference>
<keyword evidence="14" id="KW-0732">Signal</keyword>
<dbReference type="PROSITE" id="PS50941">
    <property type="entry name" value="CHIT_BIND_I_2"/>
    <property type="match status" value="1"/>
</dbReference>
<dbReference type="Pfam" id="PF00704">
    <property type="entry name" value="Glyco_hydro_18"/>
    <property type="match status" value="1"/>
</dbReference>
<dbReference type="PANTHER" id="PTHR47700:SF2">
    <property type="entry name" value="CHITINASE"/>
    <property type="match status" value="1"/>
</dbReference>